<accession>A0A550I0N7</accession>
<dbReference type="OrthoDB" id="9810918at2"/>
<dbReference type="Gene3D" id="3.10.310.50">
    <property type="match status" value="1"/>
</dbReference>
<name>A0A550I0N7_9FLAO</name>
<gene>
    <name evidence="3" type="ORF">FGM01_11875</name>
</gene>
<keyword evidence="1" id="KW-0812">Transmembrane</keyword>
<evidence type="ECO:0000259" key="2">
    <source>
        <dbReference type="Pfam" id="PF04536"/>
    </source>
</evidence>
<feature type="transmembrane region" description="Helical" evidence="1">
    <location>
        <begin position="190"/>
        <end position="210"/>
    </location>
</feature>
<protein>
    <submittedName>
        <fullName evidence="3">TPM domain-containing protein</fullName>
    </submittedName>
</protein>
<dbReference type="RefSeq" id="WP_143411740.1">
    <property type="nucleotide sequence ID" value="NZ_VHSF01000003.1"/>
</dbReference>
<keyword evidence="1" id="KW-0472">Membrane</keyword>
<keyword evidence="4" id="KW-1185">Reference proteome</keyword>
<evidence type="ECO:0000313" key="3">
    <source>
        <dbReference type="EMBL" id="TRO64549.1"/>
    </source>
</evidence>
<dbReference type="InterPro" id="IPR007621">
    <property type="entry name" value="TPM_dom"/>
</dbReference>
<dbReference type="PANTHER" id="PTHR30373:SF2">
    <property type="entry name" value="UPF0603 PROTEIN YGCG"/>
    <property type="match status" value="1"/>
</dbReference>
<evidence type="ECO:0000256" key="1">
    <source>
        <dbReference type="SAM" id="Phobius"/>
    </source>
</evidence>
<dbReference type="Proteomes" id="UP000315131">
    <property type="component" value="Unassembled WGS sequence"/>
</dbReference>
<dbReference type="EMBL" id="VHSF01000003">
    <property type="protein sequence ID" value="TRO64549.1"/>
    <property type="molecule type" value="Genomic_DNA"/>
</dbReference>
<dbReference type="Pfam" id="PF04536">
    <property type="entry name" value="TPM_phosphatase"/>
    <property type="match status" value="1"/>
</dbReference>
<keyword evidence="1" id="KW-1133">Transmembrane helix</keyword>
<sequence>MTPTNYLIKFQKDKLIKRFIFLLVLLSGFSVLAQRDVPPRPTEQTSVYDEADMLSSSDEKRLEEKLINYADTTSTQIVVITIQSLEGEYEGTYAAHWAHEWEIGQSDKDNGLLVLVAQKERKIWITTGYGLEEYLTDARTKEIIELIILPEFRNGDIYAGLDKGTSAIFEVLNGTFTGVRSPGNTGGGGISMKTIIFFFIFFVILVSIFNKKGGGRNGGRRTGKSVLWDAIILSSLGRGSFGGGGFGGGSSGGGFGGGGFGGGFGGGGFGGGGAGGSW</sequence>
<feature type="domain" description="TPM" evidence="2">
    <location>
        <begin position="47"/>
        <end position="170"/>
    </location>
</feature>
<comment type="caution">
    <text evidence="3">The sequence shown here is derived from an EMBL/GenBank/DDBJ whole genome shotgun (WGS) entry which is preliminary data.</text>
</comment>
<dbReference type="PANTHER" id="PTHR30373">
    <property type="entry name" value="UPF0603 PROTEIN YGCG"/>
    <property type="match status" value="1"/>
</dbReference>
<evidence type="ECO:0000313" key="4">
    <source>
        <dbReference type="Proteomes" id="UP000315131"/>
    </source>
</evidence>
<organism evidence="3 4">
    <name type="scientific">Christiangramia sabulilitoris</name>
    <dbReference type="NCBI Taxonomy" id="2583991"/>
    <lineage>
        <taxon>Bacteria</taxon>
        <taxon>Pseudomonadati</taxon>
        <taxon>Bacteroidota</taxon>
        <taxon>Flavobacteriia</taxon>
        <taxon>Flavobacteriales</taxon>
        <taxon>Flavobacteriaceae</taxon>
        <taxon>Christiangramia</taxon>
    </lineage>
</organism>
<reference evidence="3 4" key="1">
    <citation type="submission" date="2019-06" db="EMBL/GenBank/DDBJ databases">
        <title>Gramella sabulilitoris sp. nov., isolated from a marine sand.</title>
        <authorList>
            <person name="Yoon J.-H."/>
        </authorList>
    </citation>
    <scope>NUCLEOTIDE SEQUENCE [LARGE SCALE GENOMIC DNA]</scope>
    <source>
        <strain evidence="3 4">HSMS-1</strain>
    </source>
</reference>
<dbReference type="AlphaFoldDB" id="A0A550I0N7"/>
<proteinExistence type="predicted"/>